<name>A0ACC6PDW7_9BACL</name>
<accession>A0ACC6PDW7</accession>
<proteinExistence type="predicted"/>
<organism evidence="1 2">
    <name type="scientific">Saccharibacillus sacchari</name>
    <dbReference type="NCBI Taxonomy" id="456493"/>
    <lineage>
        <taxon>Bacteria</taxon>
        <taxon>Bacillati</taxon>
        <taxon>Bacillota</taxon>
        <taxon>Bacilli</taxon>
        <taxon>Bacillales</taxon>
        <taxon>Paenibacillaceae</taxon>
        <taxon>Saccharibacillus</taxon>
    </lineage>
</organism>
<dbReference type="Proteomes" id="UP001380953">
    <property type="component" value="Unassembled WGS sequence"/>
</dbReference>
<keyword evidence="2" id="KW-1185">Reference proteome</keyword>
<dbReference type="EMBL" id="JBBKAR010000039">
    <property type="protein sequence ID" value="MEJ8305108.1"/>
    <property type="molecule type" value="Genomic_DNA"/>
</dbReference>
<evidence type="ECO:0000313" key="2">
    <source>
        <dbReference type="Proteomes" id="UP001380953"/>
    </source>
</evidence>
<reference evidence="1" key="1">
    <citation type="submission" date="2024-03" db="EMBL/GenBank/DDBJ databases">
        <title>Whole genome sequecning of epiphytes from Marcgravia umbellata leaves.</title>
        <authorList>
            <person name="Kumar G."/>
            <person name="Savka M.A."/>
        </authorList>
    </citation>
    <scope>NUCLEOTIDE SEQUENCE</scope>
    <source>
        <strain evidence="1">RIT_BL5</strain>
    </source>
</reference>
<comment type="caution">
    <text evidence="1">The sequence shown here is derived from an EMBL/GenBank/DDBJ whole genome shotgun (WGS) entry which is preliminary data.</text>
</comment>
<feature type="non-terminal residue" evidence="1">
    <location>
        <position position="77"/>
    </location>
</feature>
<gene>
    <name evidence="1" type="ORF">WKI47_14480</name>
</gene>
<protein>
    <submittedName>
        <fullName evidence="1">IS4/IS5 family transposase</fullName>
    </submittedName>
</protein>
<evidence type="ECO:0000313" key="1">
    <source>
        <dbReference type="EMBL" id="MEJ8305108.1"/>
    </source>
</evidence>
<sequence>MTKSTSFSTLLQSVFPREQLEELLADIGYIDVARKFTVYDLLLFWTQAALHQWKGYRDAEPRLLSNGLKSVDHSTLS</sequence>